<feature type="transmembrane region" description="Helical" evidence="1">
    <location>
        <begin position="312"/>
        <end position="328"/>
    </location>
</feature>
<comment type="caution">
    <text evidence="2">The sequence shown here is derived from an EMBL/GenBank/DDBJ whole genome shotgun (WGS) entry which is preliminary data.</text>
</comment>
<evidence type="ECO:0000313" key="2">
    <source>
        <dbReference type="EMBL" id="NER26090.1"/>
    </source>
</evidence>
<protein>
    <submittedName>
        <fullName evidence="2">ABC transporter permease</fullName>
    </submittedName>
</protein>
<name>A0A6B3N3L6_9CYAN</name>
<feature type="transmembrane region" description="Helical" evidence="1">
    <location>
        <begin position="516"/>
        <end position="532"/>
    </location>
</feature>
<feature type="transmembrane region" description="Helical" evidence="1">
    <location>
        <begin position="487"/>
        <end position="510"/>
    </location>
</feature>
<feature type="transmembrane region" description="Helical" evidence="1">
    <location>
        <begin position="119"/>
        <end position="145"/>
    </location>
</feature>
<feature type="transmembrane region" description="Helical" evidence="1">
    <location>
        <begin position="26"/>
        <end position="44"/>
    </location>
</feature>
<gene>
    <name evidence="2" type="ORF">F6J89_00010</name>
</gene>
<accession>A0A6B3N3L6</accession>
<feature type="transmembrane region" description="Helical" evidence="1">
    <location>
        <begin position="157"/>
        <end position="182"/>
    </location>
</feature>
<sequence length="574" mass="65689">MLPNLLESIGELNPQLMRELKGRLKLRNVLIVVVVSIAVQFWRFESIYRRLSFNMCRADGSRYRADQCFGEWLFNDLLAISILILLVGGTFLLISDLCQEERRGTLNFIRLSPHSEKSIILGKMLGVPVLLYLLVIVAVPLHLWAGIAAAIPLGKILLVYTIIIASCILFYSAALLCSLIVCRRSRLMSWLGWLMPWLGSGAVLALSFVVLYPPWEFIDYPLAWLTLFHPFDPIFYLLQYNGHEYYAPNSFQGSFWSPELGWNWYYLPVGASSITFTGFVLLNYGLWSYWIGQGIKRCFRNSKATILSKRQSYLLMVCLELLILGLFVREEQRYNPHFYSEPDLFKHVYSASEQLFFASNWASEQLFYLAFLNAVLVFGLIAILSPSRQVLQDWGRYRREKFSDFRDFSKNTLVQDLIWGDKSPAVVAIAINIAIATIPLVIWSLFGPFNDQQKTQAFVNIALFFSLMMIYGTIAQLMLMMKTKKRVLLAIGTVVAAVFSTHVMLAMLGLKSDNHYILGLFGLFSTFPWANIENAAMKTLFLAFLGLWTFLALLNLQLIRQLRHVEESTSKCSQ</sequence>
<feature type="transmembrane region" description="Helical" evidence="1">
    <location>
        <begin position="425"/>
        <end position="446"/>
    </location>
</feature>
<feature type="transmembrane region" description="Helical" evidence="1">
    <location>
        <begin position="77"/>
        <end position="98"/>
    </location>
</feature>
<feature type="transmembrane region" description="Helical" evidence="1">
    <location>
        <begin position="539"/>
        <end position="559"/>
    </location>
</feature>
<feature type="transmembrane region" description="Helical" evidence="1">
    <location>
        <begin position="194"/>
        <end position="215"/>
    </location>
</feature>
<dbReference type="AlphaFoldDB" id="A0A6B3N3L6"/>
<keyword evidence="1" id="KW-0472">Membrane</keyword>
<feature type="transmembrane region" description="Helical" evidence="1">
    <location>
        <begin position="366"/>
        <end position="384"/>
    </location>
</feature>
<dbReference type="EMBL" id="JAAHFQ010000001">
    <property type="protein sequence ID" value="NER26090.1"/>
    <property type="molecule type" value="Genomic_DNA"/>
</dbReference>
<feature type="transmembrane region" description="Helical" evidence="1">
    <location>
        <begin position="264"/>
        <end position="291"/>
    </location>
</feature>
<evidence type="ECO:0000256" key="1">
    <source>
        <dbReference type="SAM" id="Phobius"/>
    </source>
</evidence>
<feature type="transmembrane region" description="Helical" evidence="1">
    <location>
        <begin position="458"/>
        <end position="480"/>
    </location>
</feature>
<keyword evidence="1" id="KW-0812">Transmembrane</keyword>
<keyword evidence="1" id="KW-1133">Transmembrane helix</keyword>
<reference evidence="2" key="1">
    <citation type="submission" date="2019-11" db="EMBL/GenBank/DDBJ databases">
        <title>Genomic insights into an expanded diversity of filamentous marine cyanobacteria reveals the extraordinary biosynthetic potential of Moorea and Okeania.</title>
        <authorList>
            <person name="Ferreira Leao T."/>
            <person name="Wang M."/>
            <person name="Moss N."/>
            <person name="Da Silva R."/>
            <person name="Sanders J."/>
            <person name="Nurk S."/>
            <person name="Gurevich A."/>
            <person name="Humphrey G."/>
            <person name="Reher R."/>
            <person name="Zhu Q."/>
            <person name="Belda-Ferre P."/>
            <person name="Glukhov E."/>
            <person name="Rex R."/>
            <person name="Dorrestein P.C."/>
            <person name="Knight R."/>
            <person name="Pevzner P."/>
            <person name="Gerwick W.H."/>
            <person name="Gerwick L."/>
        </authorList>
    </citation>
    <scope>NUCLEOTIDE SEQUENCE</scope>
    <source>
        <strain evidence="2">SIO1C4</strain>
    </source>
</reference>
<proteinExistence type="predicted"/>
<organism evidence="2">
    <name type="scientific">Symploca sp. SIO1C4</name>
    <dbReference type="NCBI Taxonomy" id="2607765"/>
    <lineage>
        <taxon>Bacteria</taxon>
        <taxon>Bacillati</taxon>
        <taxon>Cyanobacteriota</taxon>
        <taxon>Cyanophyceae</taxon>
        <taxon>Coleofasciculales</taxon>
        <taxon>Coleofasciculaceae</taxon>
        <taxon>Symploca</taxon>
    </lineage>
</organism>